<organism evidence="2 3">
    <name type="scientific">Spiroplasma ixodetis</name>
    <dbReference type="NCBI Taxonomy" id="2141"/>
    <lineage>
        <taxon>Bacteria</taxon>
        <taxon>Bacillati</taxon>
        <taxon>Mycoplasmatota</taxon>
        <taxon>Mollicutes</taxon>
        <taxon>Entomoplasmatales</taxon>
        <taxon>Spiroplasmataceae</taxon>
        <taxon>Spiroplasma</taxon>
    </lineage>
</organism>
<evidence type="ECO:0000313" key="2">
    <source>
        <dbReference type="EMBL" id="BET39453.1"/>
    </source>
</evidence>
<protein>
    <recommendedName>
        <fullName evidence="1">Transposase Synechocystis PCC 6803 domain-containing protein</fullName>
    </recommendedName>
</protein>
<feature type="domain" description="Transposase Synechocystis PCC 6803" evidence="1">
    <location>
        <begin position="5"/>
        <end position="124"/>
    </location>
</feature>
<dbReference type="Pfam" id="PF01710">
    <property type="entry name" value="HTH_Tnp_IS630"/>
    <property type="match status" value="1"/>
</dbReference>
<dbReference type="InterPro" id="IPR002622">
    <property type="entry name" value="Transposase_14"/>
</dbReference>
<proteinExistence type="predicted"/>
<dbReference type="EMBL" id="AP028955">
    <property type="protein sequence ID" value="BET39453.1"/>
    <property type="molecule type" value="Genomic_DNA"/>
</dbReference>
<dbReference type="SUPFAM" id="SSF46689">
    <property type="entry name" value="Homeodomain-like"/>
    <property type="match status" value="1"/>
</dbReference>
<accession>A0ABM8JQ47</accession>
<gene>
    <name evidence="2" type="ORF">SAP269_20420</name>
</gene>
<evidence type="ECO:0000259" key="1">
    <source>
        <dbReference type="Pfam" id="PF01710"/>
    </source>
</evidence>
<name>A0ABM8JQ47_9MOLU</name>
<evidence type="ECO:0000313" key="3">
    <source>
        <dbReference type="Proteomes" id="UP001473424"/>
    </source>
</evidence>
<dbReference type="RefSeq" id="WP_353306233.1">
    <property type="nucleotide sequence ID" value="NZ_AP028955.1"/>
</dbReference>
<dbReference type="InterPro" id="IPR009057">
    <property type="entry name" value="Homeodomain-like_sf"/>
</dbReference>
<dbReference type="Proteomes" id="UP001473424">
    <property type="component" value="Chromosome"/>
</dbReference>
<keyword evidence="3" id="KW-1185">Reference proteome</keyword>
<reference evidence="3" key="1">
    <citation type="journal article" date="2024" name="FEMS Microbiol. Lett.">
        <title>Genomic insights into Spiroplasma endosymbionts that induce male-killing and protective phenotypes in the pea aphid.</title>
        <authorList>
            <person name="Arai H."/>
            <person name="Legeai F."/>
            <person name="Kageyama D."/>
            <person name="Sugio A."/>
            <person name="Simon J.C."/>
        </authorList>
    </citation>
    <scope>NUCLEOTIDE SEQUENCE [LARGE SCALE GENOMIC DNA]</scope>
    <source>
        <strain evidence="3">sAp269</strain>
    </source>
</reference>
<sequence length="139" mass="17022">MPKPYSEDLRRKVIEAYESKKMKIKEICKVFNTTRKTLFLWRKRKKETGHIKPILNYQKGHSHKIKNLDELKNYLAQNKDVTVQKVIEKFGDMNKKTVYNYFKKQNYTYKKTFLYEQRDKNKQEDFLKEIAKIMNRHIP</sequence>